<keyword evidence="7" id="KW-1185">Reference proteome</keyword>
<feature type="domain" description="POTRA" evidence="5">
    <location>
        <begin position="204"/>
        <end position="276"/>
    </location>
</feature>
<dbReference type="EMBL" id="JALIEB010000024">
    <property type="protein sequence ID" value="MCV3273974.1"/>
    <property type="molecule type" value="Genomic_DNA"/>
</dbReference>
<dbReference type="PANTHER" id="PTHR12815:SF42">
    <property type="entry name" value="BACTERIAL SURFACE ANTIGEN (D15) DOMAIN-CONTAINING PROTEIN"/>
    <property type="match status" value="1"/>
</dbReference>
<dbReference type="Proteomes" id="UP001208690">
    <property type="component" value="Unassembled WGS sequence"/>
</dbReference>
<dbReference type="Gene3D" id="2.40.160.50">
    <property type="entry name" value="membrane protein fhac: a member of the omp85/tpsb transporter family"/>
    <property type="match status" value="1"/>
</dbReference>
<protein>
    <submittedName>
        <fullName evidence="6">BamA/TamA family outer membrane protein</fullName>
    </submittedName>
</protein>
<evidence type="ECO:0000256" key="1">
    <source>
        <dbReference type="ARBA" id="ARBA00004370"/>
    </source>
</evidence>
<reference evidence="6 7" key="1">
    <citation type="submission" date="2022-04" db="EMBL/GenBank/DDBJ databases">
        <title>Roseobacter sp. WL0113 is a bacterium isolated from neritic sediment.</title>
        <authorList>
            <person name="Wang L."/>
            <person name="He W."/>
            <person name="Zhang D.-F."/>
        </authorList>
    </citation>
    <scope>NUCLEOTIDE SEQUENCE [LARGE SCALE GENOMIC DNA]</scope>
    <source>
        <strain evidence="6 7">WL0113</strain>
    </source>
</reference>
<evidence type="ECO:0000313" key="6">
    <source>
        <dbReference type="EMBL" id="MCV3273974.1"/>
    </source>
</evidence>
<accession>A0ABT3BLI2</accession>
<comment type="subcellular location">
    <subcellularLocation>
        <location evidence="1">Membrane</location>
    </subcellularLocation>
</comment>
<dbReference type="RefSeq" id="WP_263846181.1">
    <property type="nucleotide sequence ID" value="NZ_JALIEB010000024.1"/>
</dbReference>
<keyword evidence="3" id="KW-0472">Membrane</keyword>
<dbReference type="InterPro" id="IPR039910">
    <property type="entry name" value="D15-like"/>
</dbReference>
<dbReference type="InterPro" id="IPR000184">
    <property type="entry name" value="Bac_surfAg_D15"/>
</dbReference>
<keyword evidence="2" id="KW-0812">Transmembrane</keyword>
<evidence type="ECO:0000259" key="5">
    <source>
        <dbReference type="Pfam" id="PF07244"/>
    </source>
</evidence>
<dbReference type="Gene3D" id="3.10.20.310">
    <property type="entry name" value="membrane protein fhac"/>
    <property type="match status" value="1"/>
</dbReference>
<organism evidence="6 7">
    <name type="scientific">Roseobacter sinensis</name>
    <dbReference type="NCBI Taxonomy" id="2931391"/>
    <lineage>
        <taxon>Bacteria</taxon>
        <taxon>Pseudomonadati</taxon>
        <taxon>Pseudomonadota</taxon>
        <taxon>Alphaproteobacteria</taxon>
        <taxon>Rhodobacterales</taxon>
        <taxon>Roseobacteraceae</taxon>
        <taxon>Roseobacter</taxon>
    </lineage>
</organism>
<evidence type="ECO:0000256" key="2">
    <source>
        <dbReference type="ARBA" id="ARBA00022452"/>
    </source>
</evidence>
<gene>
    <name evidence="6" type="ORF">MUB52_21270</name>
</gene>
<sequence>MTRRNGLLTRGRGIALAMGLICAGPAAALEVVLQGPMAEELRADLEGGSLLIEQSRAETEISAQEIVALAQADYQRLLAVLYDYGFYGATIRIALDGREAATITSVAPPPDVARAEISVTPGRAFRFDRAEIGPLAPNTDLPEGFRRGEPARLSLMRDAVSAATDGWRAAGHAKARLRNQTVTAQHADQTLNVSLQMDPGPQLRFGQLSVAGNEAVRAERILEIAGLPMGSVYSPQDLQRAAARLRRTGAFRSVAMIEAETATPSGTLPITARVSEEKPRRFGFGAEVSTVEGLSFSAFWLHRNLFGGAERLRLEAEIEGIGGETGGTDFLVGALYQRPATFNEDTGLYILGEVEQRDEVNFFSRQATIGLGIERIASEQRSYRLGIGLRRANTRDAFGDNKYTLFLVPAGATFDYRDRPLDARRGYYVDAEVQPFLAIDGADNGVLTTVDLRTYRTFGDARPTTIALRGQLGSLVGPGLSVAPADFLFYSGGSDTVRGHDYQSLGVDLGGGRIVGGRSFLGLSAEVRMRTTGNLGYVGFFDVGYVGEEVFPDGSGEWQSGAGVGLRYNTPIGPIRLDVGVPTSGDDDGSSIQVYIGIGQSF</sequence>
<proteinExistence type="predicted"/>
<evidence type="ECO:0000313" key="7">
    <source>
        <dbReference type="Proteomes" id="UP001208690"/>
    </source>
</evidence>
<dbReference type="Pfam" id="PF01103">
    <property type="entry name" value="Omp85"/>
    <property type="match status" value="1"/>
</dbReference>
<evidence type="ECO:0000259" key="4">
    <source>
        <dbReference type="Pfam" id="PF01103"/>
    </source>
</evidence>
<dbReference type="PANTHER" id="PTHR12815">
    <property type="entry name" value="SORTING AND ASSEMBLY MACHINERY SAMM50 PROTEIN FAMILY MEMBER"/>
    <property type="match status" value="1"/>
</dbReference>
<name>A0ABT3BLI2_9RHOB</name>
<feature type="domain" description="Bacterial surface antigen (D15)" evidence="4">
    <location>
        <begin position="304"/>
        <end position="602"/>
    </location>
</feature>
<comment type="caution">
    <text evidence="6">The sequence shown here is derived from an EMBL/GenBank/DDBJ whole genome shotgun (WGS) entry which is preliminary data.</text>
</comment>
<dbReference type="Pfam" id="PF07244">
    <property type="entry name" value="POTRA"/>
    <property type="match status" value="1"/>
</dbReference>
<keyword evidence="2" id="KW-1134">Transmembrane beta strand</keyword>
<dbReference type="InterPro" id="IPR010827">
    <property type="entry name" value="BamA/TamA_POTRA"/>
</dbReference>
<evidence type="ECO:0000256" key="3">
    <source>
        <dbReference type="ARBA" id="ARBA00023136"/>
    </source>
</evidence>